<accession>A0A023EF40</accession>
<dbReference type="EMBL" id="GAPW01006219">
    <property type="protein sequence ID" value="JAC07379.1"/>
    <property type="molecule type" value="mRNA"/>
</dbReference>
<dbReference type="Pfam" id="PF06374">
    <property type="entry name" value="NDUF_C2"/>
    <property type="match status" value="1"/>
</dbReference>
<dbReference type="RefSeq" id="XP_029710031.1">
    <property type="nucleotide sequence ID" value="XM_029854171.2"/>
</dbReference>
<evidence type="ECO:0000256" key="4">
    <source>
        <dbReference type="ARBA" id="ARBA00022660"/>
    </source>
</evidence>
<keyword evidence="10 11" id="KW-0472">Membrane</keyword>
<keyword evidence="4 11" id="KW-0679">Respiratory chain</keyword>
<sequence length="114" mass="12846">MSGGKTPLELLSGSFSKTWLHDKWAPGVGGILGFMGVCYVNWGTSRPLLSGIQKHVVATVGLAALALTVDKWRNQYLAEKDATLRHYVELHPEDFPTPERKKYADVFEYWQPIR</sequence>
<dbReference type="GeneID" id="109413902"/>
<dbReference type="CTD" id="33528"/>
<dbReference type="OrthoDB" id="6329847at2759"/>
<keyword evidence="3 11" id="KW-0813">Transport</keyword>
<evidence type="ECO:0000256" key="6">
    <source>
        <dbReference type="ARBA" id="ARBA00022792"/>
    </source>
</evidence>
<keyword evidence="6 11" id="KW-0999">Mitochondrion inner membrane</keyword>
<dbReference type="PANTHER" id="PTHR13099">
    <property type="entry name" value="NADH-UBIQUINONE OXIDOREDUCTASE SUBUNIT B14.5B"/>
    <property type="match status" value="1"/>
</dbReference>
<dbReference type="VEuPathDB" id="VectorBase:AALC636_012405"/>
<dbReference type="InterPro" id="IPR009423">
    <property type="entry name" value="NDUC2"/>
</dbReference>
<keyword evidence="15" id="KW-1185">Reference proteome</keyword>
<evidence type="ECO:0000313" key="15">
    <source>
        <dbReference type="Proteomes" id="UP000069940"/>
    </source>
</evidence>
<feature type="transmembrane region" description="Helical" evidence="12">
    <location>
        <begin position="24"/>
        <end position="42"/>
    </location>
</feature>
<dbReference type="GO" id="GO:0005743">
    <property type="term" value="C:mitochondrial inner membrane"/>
    <property type="evidence" value="ECO:0007669"/>
    <property type="project" value="UniProtKB-SubCell"/>
</dbReference>
<keyword evidence="13" id="KW-0830">Ubiquinone</keyword>
<dbReference type="VEuPathDB" id="VectorBase:AALF025163"/>
<dbReference type="OMA" id="PIWNPMA"/>
<dbReference type="Proteomes" id="UP000069940">
    <property type="component" value="Unassembled WGS sequence"/>
</dbReference>
<evidence type="ECO:0000256" key="8">
    <source>
        <dbReference type="ARBA" id="ARBA00022989"/>
    </source>
</evidence>
<proteinExistence type="evidence at transcript level"/>
<reference evidence="13" key="1">
    <citation type="journal article" date="2014" name="PLoS Negl. Trop. Dis.">
        <title>Identification and characterization of seminal fluid proteins in the Asian tiger mosquito, Aedes albopictus.</title>
        <authorList>
            <person name="Boes K.E."/>
            <person name="Ribeiro J.M."/>
            <person name="Wong A."/>
            <person name="Harrington L.C."/>
            <person name="Wolfner M.F."/>
            <person name="Sirot L.K."/>
        </authorList>
    </citation>
    <scope>NUCLEOTIDE SEQUENCE</scope>
    <source>
        <tissue evidence="13">Reproductive organs</tissue>
    </source>
</reference>
<keyword evidence="5 12" id="KW-0812">Transmembrane</keyword>
<comment type="subcellular location">
    <subcellularLocation>
        <location evidence="1">Mitochondrion inner membrane</location>
        <topology evidence="1">Single-pass membrane protein</topology>
        <orientation evidence="1">Matrix side</orientation>
    </subcellularLocation>
</comment>
<dbReference type="GO" id="GO:0006120">
    <property type="term" value="P:mitochondrial electron transport, NADH to ubiquinone"/>
    <property type="evidence" value="ECO:0007669"/>
    <property type="project" value="InterPro"/>
</dbReference>
<name>A0A023EF40_AEDAL</name>
<dbReference type="AlphaFoldDB" id="A0A023EF40"/>
<evidence type="ECO:0000256" key="11">
    <source>
        <dbReference type="PIRNR" id="PIRNR017834"/>
    </source>
</evidence>
<evidence type="ECO:0000256" key="9">
    <source>
        <dbReference type="ARBA" id="ARBA00023128"/>
    </source>
</evidence>
<reference evidence="15" key="2">
    <citation type="journal article" date="2015" name="Proc. Natl. Acad. Sci. U.S.A.">
        <title>Genome sequence of the Asian Tiger mosquito, Aedes albopictus, reveals insights into its biology, genetics, and evolution.</title>
        <authorList>
            <person name="Chen X.G."/>
            <person name="Jiang X."/>
            <person name="Gu J."/>
            <person name="Xu M."/>
            <person name="Wu Y."/>
            <person name="Deng Y."/>
            <person name="Zhang C."/>
            <person name="Bonizzoni M."/>
            <person name="Dermauw W."/>
            <person name="Vontas J."/>
            <person name="Armbruster P."/>
            <person name="Huang X."/>
            <person name="Yang Y."/>
            <person name="Zhang H."/>
            <person name="He W."/>
            <person name="Peng H."/>
            <person name="Liu Y."/>
            <person name="Wu K."/>
            <person name="Chen J."/>
            <person name="Lirakis M."/>
            <person name="Topalis P."/>
            <person name="Van Leeuwen T."/>
            <person name="Hall A.B."/>
            <person name="Jiang X."/>
            <person name="Thorpe C."/>
            <person name="Mueller R.L."/>
            <person name="Sun C."/>
            <person name="Waterhouse R.M."/>
            <person name="Yan G."/>
            <person name="Tu Z.J."/>
            <person name="Fang X."/>
            <person name="James A.A."/>
        </authorList>
    </citation>
    <scope>NUCLEOTIDE SEQUENCE [LARGE SCALE GENOMIC DNA]</scope>
    <source>
        <strain evidence="15">Foshan</strain>
    </source>
</reference>
<evidence type="ECO:0000313" key="13">
    <source>
        <dbReference type="EMBL" id="JAC07379.1"/>
    </source>
</evidence>
<dbReference type="VEuPathDB" id="VectorBase:AALFPA_063818"/>
<dbReference type="PIRSF" id="PIRSF017834">
    <property type="entry name" value="NADH-UbQ_OxRdtase_b14.5b"/>
    <property type="match status" value="1"/>
</dbReference>
<evidence type="ECO:0000256" key="2">
    <source>
        <dbReference type="ARBA" id="ARBA00008674"/>
    </source>
</evidence>
<evidence type="ECO:0000256" key="12">
    <source>
        <dbReference type="SAM" id="Phobius"/>
    </source>
</evidence>
<keyword evidence="8 12" id="KW-1133">Transmembrane helix</keyword>
<organism evidence="13">
    <name type="scientific">Aedes albopictus</name>
    <name type="common">Asian tiger mosquito</name>
    <name type="synonym">Stegomyia albopicta</name>
    <dbReference type="NCBI Taxonomy" id="7160"/>
    <lineage>
        <taxon>Eukaryota</taxon>
        <taxon>Metazoa</taxon>
        <taxon>Ecdysozoa</taxon>
        <taxon>Arthropoda</taxon>
        <taxon>Hexapoda</taxon>
        <taxon>Insecta</taxon>
        <taxon>Pterygota</taxon>
        <taxon>Neoptera</taxon>
        <taxon>Endopterygota</taxon>
        <taxon>Diptera</taxon>
        <taxon>Nematocera</taxon>
        <taxon>Culicoidea</taxon>
        <taxon>Culicidae</taxon>
        <taxon>Culicinae</taxon>
        <taxon>Aedini</taxon>
        <taxon>Aedes</taxon>
        <taxon>Stegomyia</taxon>
    </lineage>
</organism>
<keyword evidence="7 11" id="KW-0249">Electron transport</keyword>
<dbReference type="KEGG" id="aalb:109413902"/>
<evidence type="ECO:0000256" key="7">
    <source>
        <dbReference type="ARBA" id="ARBA00022982"/>
    </source>
</evidence>
<comment type="function">
    <text evidence="11">Accessory subunit of the mitochondrial membrane respiratory chain NADH dehydrogenase (Complex I), that is believed not to be involved in catalysis. Complex I functions in the transfer of electrons from NADH to the respiratory chain. The immediate electron acceptor for the enzyme is believed to be ubiquinone.</text>
</comment>
<evidence type="ECO:0000256" key="10">
    <source>
        <dbReference type="ARBA" id="ARBA00023136"/>
    </source>
</evidence>
<keyword evidence="9 11" id="KW-0496">Mitochondrion</keyword>
<dbReference type="EnsemblMetazoa" id="AALFPA23_007828.R10467">
    <property type="protein sequence ID" value="AALFPA23_007828.P10467"/>
    <property type="gene ID" value="AALFPA23_007828"/>
</dbReference>
<reference evidence="14" key="3">
    <citation type="submission" date="2025-05" db="UniProtKB">
        <authorList>
            <consortium name="EnsemblMetazoa"/>
        </authorList>
    </citation>
    <scope>IDENTIFICATION</scope>
    <source>
        <strain evidence="14">Foshan</strain>
    </source>
</reference>
<protein>
    <recommendedName>
        <fullName evidence="11">NADH dehydrogenase [ubiquinone] 1 subunit C2</fullName>
    </recommendedName>
</protein>
<evidence type="ECO:0000313" key="14">
    <source>
        <dbReference type="EnsemblMetazoa" id="AALFPA23_007828.P10467"/>
    </source>
</evidence>
<evidence type="ECO:0000256" key="1">
    <source>
        <dbReference type="ARBA" id="ARBA00004298"/>
    </source>
</evidence>
<evidence type="ECO:0000256" key="3">
    <source>
        <dbReference type="ARBA" id="ARBA00022448"/>
    </source>
</evidence>
<evidence type="ECO:0000256" key="5">
    <source>
        <dbReference type="ARBA" id="ARBA00022692"/>
    </source>
</evidence>
<dbReference type="PANTHER" id="PTHR13099:SF0">
    <property type="entry name" value="NADH DEHYDROGENASE [UBIQUINONE] 1 SUBUNIT C2-RELATED"/>
    <property type="match status" value="1"/>
</dbReference>
<comment type="similarity">
    <text evidence="2 11">Belongs to the complex I NDUFC2 subunit family.</text>
</comment>